<name>A0A077W879_9FUNG</name>
<keyword evidence="1" id="KW-0175">Coiled coil</keyword>
<proteinExistence type="predicted"/>
<protein>
    <submittedName>
        <fullName evidence="3">Uncharacterized protein</fullName>
    </submittedName>
</protein>
<feature type="coiled-coil region" evidence="1">
    <location>
        <begin position="63"/>
        <end position="140"/>
    </location>
</feature>
<dbReference type="AlphaFoldDB" id="A0A077W879"/>
<reference evidence="3" key="1">
    <citation type="journal article" date="2014" name="Genome Announc.">
        <title>De novo whole-genome sequence and genome annotation of Lichtheimia ramosa.</title>
        <authorList>
            <person name="Linde J."/>
            <person name="Schwartze V."/>
            <person name="Binder U."/>
            <person name="Lass-Florl C."/>
            <person name="Voigt K."/>
            <person name="Horn F."/>
        </authorList>
    </citation>
    <scope>NUCLEOTIDE SEQUENCE</scope>
    <source>
        <strain evidence="3">JMRC FSU:6197</strain>
    </source>
</reference>
<sequence>MTTADIIDGEGYSVSSSSTQHVPELVDSRSNSSSDTSIRKKKQHRRRTIEIDGDADSDKDLVISTLTESLQMHKEIMEELQREKDAFVADLKREREQEKQATRKEKEDALESMEAQLQRYRQLEEAYSLVVNELEAKKNEYRRMETSFYEHVRSIRPTDDDLSTIQYEINHLANLMNNLCMSLKSKMDRTGGTTCILDRWGHRQDEIRQHFLQSDDVERLDPGVITMFTEKMMNEILKAEIFDQPIHAGVSINHTFKEICTWIEERNTDWANRLRQQVSALVVRHPGAQEQARMEQSLDTLVDSILDQLTPIYPRVRDTASHRKKIENIVARAARLNLAMKGQDINVFCGSIQEEKDTRFDSNIMKPTSRGDQDGLVLFVISFPFIAVDPKDPDNGFVIPAKVFCVADNVASDG</sequence>
<organism evidence="3">
    <name type="scientific">Lichtheimia ramosa</name>
    <dbReference type="NCBI Taxonomy" id="688394"/>
    <lineage>
        <taxon>Eukaryota</taxon>
        <taxon>Fungi</taxon>
        <taxon>Fungi incertae sedis</taxon>
        <taxon>Mucoromycota</taxon>
        <taxon>Mucoromycotina</taxon>
        <taxon>Mucoromycetes</taxon>
        <taxon>Mucorales</taxon>
        <taxon>Lichtheimiaceae</taxon>
        <taxon>Lichtheimia</taxon>
    </lineage>
</organism>
<dbReference type="EMBL" id="LK023313">
    <property type="protein sequence ID" value="CDS02624.1"/>
    <property type="molecule type" value="Genomic_DNA"/>
</dbReference>
<evidence type="ECO:0000256" key="1">
    <source>
        <dbReference type="SAM" id="Coils"/>
    </source>
</evidence>
<accession>A0A077W879</accession>
<evidence type="ECO:0000313" key="3">
    <source>
        <dbReference type="EMBL" id="CDS02624.1"/>
    </source>
</evidence>
<dbReference type="OrthoDB" id="2439595at2759"/>
<evidence type="ECO:0000256" key="2">
    <source>
        <dbReference type="SAM" id="MobiDB-lite"/>
    </source>
</evidence>
<gene>
    <name evidence="3" type="ORF">LRAMOSA00029</name>
</gene>
<feature type="region of interest" description="Disordered" evidence="2">
    <location>
        <begin position="1"/>
        <end position="58"/>
    </location>
</feature>